<feature type="transmembrane region" description="Helical" evidence="1">
    <location>
        <begin position="55"/>
        <end position="73"/>
    </location>
</feature>
<keyword evidence="1" id="KW-0812">Transmembrane</keyword>
<organism evidence="2 3">
    <name type="scientific">Rhodovulum euryhalinum</name>
    <dbReference type="NCBI Taxonomy" id="35805"/>
    <lineage>
        <taxon>Bacteria</taxon>
        <taxon>Pseudomonadati</taxon>
        <taxon>Pseudomonadota</taxon>
        <taxon>Alphaproteobacteria</taxon>
        <taxon>Rhodobacterales</taxon>
        <taxon>Paracoccaceae</taxon>
        <taxon>Rhodovulum</taxon>
    </lineage>
</organism>
<dbReference type="Proteomes" id="UP000295142">
    <property type="component" value="Unassembled WGS sequence"/>
</dbReference>
<comment type="caution">
    <text evidence="2">The sequence shown here is derived from an EMBL/GenBank/DDBJ whole genome shotgun (WGS) entry which is preliminary data.</text>
</comment>
<keyword evidence="1" id="KW-1133">Transmembrane helix</keyword>
<gene>
    <name evidence="2" type="ORF">EV655_106197</name>
</gene>
<dbReference type="RefSeq" id="WP_132544077.1">
    <property type="nucleotide sequence ID" value="NZ_SLWW01000006.1"/>
</dbReference>
<proteinExistence type="predicted"/>
<reference evidence="2 3" key="1">
    <citation type="submission" date="2019-03" db="EMBL/GenBank/DDBJ databases">
        <title>Genomic Encyclopedia of Type Strains, Phase IV (KMG-IV): sequencing the most valuable type-strain genomes for metagenomic binning, comparative biology and taxonomic classification.</title>
        <authorList>
            <person name="Goeker M."/>
        </authorList>
    </citation>
    <scope>NUCLEOTIDE SEQUENCE [LARGE SCALE GENOMIC DNA]</scope>
    <source>
        <strain evidence="2 3">DSM 4868</strain>
    </source>
</reference>
<protein>
    <recommendedName>
        <fullName evidence="4">PH (Pleckstrin Homology) domain-containing protein</fullName>
    </recommendedName>
</protein>
<dbReference type="OrthoDB" id="7861868at2"/>
<dbReference type="AlphaFoldDB" id="A0A4R2KF77"/>
<keyword evidence="1" id="KW-0472">Membrane</keyword>
<evidence type="ECO:0000256" key="1">
    <source>
        <dbReference type="SAM" id="Phobius"/>
    </source>
</evidence>
<name>A0A4R2KF77_9RHOB</name>
<evidence type="ECO:0000313" key="2">
    <source>
        <dbReference type="EMBL" id="TCO71704.1"/>
    </source>
</evidence>
<feature type="transmembrane region" description="Helical" evidence="1">
    <location>
        <begin position="30"/>
        <end position="49"/>
    </location>
</feature>
<evidence type="ECO:0008006" key="4">
    <source>
        <dbReference type="Google" id="ProtNLM"/>
    </source>
</evidence>
<dbReference type="EMBL" id="SLWW01000006">
    <property type="protein sequence ID" value="TCO71704.1"/>
    <property type="molecule type" value="Genomic_DNA"/>
</dbReference>
<sequence>MFDPKTPIELEEGERVVARFRADRSTYIKAHVLMAAVAGIGATVLLALVGNAHPWVGIVAAILGIGVRGTYLMSEELGAVWTLTDRALIGPGGRRVLLENIAKVRKLGSAAQVITRTGSKHLIKFLAEPDAVVNRIDAAKGAQA</sequence>
<keyword evidence="3" id="KW-1185">Reference proteome</keyword>
<evidence type="ECO:0000313" key="3">
    <source>
        <dbReference type="Proteomes" id="UP000295142"/>
    </source>
</evidence>
<accession>A0A4R2KF77</accession>